<dbReference type="AlphaFoldDB" id="A0A6M7UNS6"/>
<keyword evidence="2" id="KW-1185">Reference proteome</keyword>
<dbReference type="GO" id="GO:0019748">
    <property type="term" value="P:secondary metabolic process"/>
    <property type="evidence" value="ECO:0007669"/>
    <property type="project" value="InterPro"/>
</dbReference>
<dbReference type="EMBL" id="CP033361">
    <property type="protein sequence ID" value="QKC77803.1"/>
    <property type="molecule type" value="Genomic_DNA"/>
</dbReference>
<sequence length="280" mass="30904">MTDAPAFPARWKVSAPELMAETFSSRIWKVRREDGSPAVVKALKPFDDVADELRGEHFLAWRRGEGAVRLLGRDGHSMLLEYAGDTLLSDVLDRQGDNAATAIAAEVMAKLFSPGKDPFPPELQPLRERFASLFRKAATDHATGHDSLYVEAAAIAERLLSNPHDIRPLHGDLHHENILHGPRGWLVIDPKGVLGDPGFDAANMFYNPLERDDLCLDPRRIAQMAEVFADTLGQSPVAILDHAIAYGCLSAAWHHEDDNAVEENRELSIAEAIRAVRANI</sequence>
<dbReference type="InterPro" id="IPR011009">
    <property type="entry name" value="Kinase-like_dom_sf"/>
</dbReference>
<dbReference type="KEGG" id="merd:EB233_21830"/>
<proteinExistence type="predicted"/>
<dbReference type="Proteomes" id="UP000503339">
    <property type="component" value="Chromosome"/>
</dbReference>
<dbReference type="RefSeq" id="WP_081294281.1">
    <property type="nucleotide sequence ID" value="NZ_CP033361.1"/>
</dbReference>
<dbReference type="GO" id="GO:0016301">
    <property type="term" value="F:kinase activity"/>
    <property type="evidence" value="ECO:0007669"/>
    <property type="project" value="UniProtKB-KW"/>
</dbReference>
<keyword evidence="1" id="KW-0808">Transferase</keyword>
<protein>
    <submittedName>
        <fullName evidence="1">3'-kinase</fullName>
    </submittedName>
</protein>
<dbReference type="InterPro" id="IPR006748">
    <property type="entry name" value="NH2Glyco/OHUrea_AB-resist_kin"/>
</dbReference>
<organism evidence="1 2">
    <name type="scientific">Mesorhizobium erdmanii</name>
    <dbReference type="NCBI Taxonomy" id="1777866"/>
    <lineage>
        <taxon>Bacteria</taxon>
        <taxon>Pseudomonadati</taxon>
        <taxon>Pseudomonadota</taxon>
        <taxon>Alphaproteobacteria</taxon>
        <taxon>Hyphomicrobiales</taxon>
        <taxon>Phyllobacteriaceae</taxon>
        <taxon>Mesorhizobium</taxon>
    </lineage>
</organism>
<dbReference type="SUPFAM" id="SSF56112">
    <property type="entry name" value="Protein kinase-like (PK-like)"/>
    <property type="match status" value="1"/>
</dbReference>
<keyword evidence="1" id="KW-0418">Kinase</keyword>
<reference evidence="1 2" key="1">
    <citation type="submission" date="2018-10" db="EMBL/GenBank/DDBJ databases">
        <authorList>
            <person name="Perry B.J."/>
            <person name="Sullivan J.T."/>
            <person name="Murphy R.J.T."/>
            <person name="Ramsay J.P."/>
            <person name="Ronson C.W."/>
        </authorList>
    </citation>
    <scope>NUCLEOTIDE SEQUENCE [LARGE SCALE GENOMIC DNA]</scope>
    <source>
        <strain evidence="1 2">NZP2014</strain>
    </source>
</reference>
<evidence type="ECO:0000313" key="2">
    <source>
        <dbReference type="Proteomes" id="UP000503339"/>
    </source>
</evidence>
<gene>
    <name evidence="1" type="ORF">EB233_21830</name>
</gene>
<name>A0A6M7UNS6_9HYPH</name>
<dbReference type="Pfam" id="PF04655">
    <property type="entry name" value="APH_6_hur"/>
    <property type="match status" value="1"/>
</dbReference>
<dbReference type="GO" id="GO:0016773">
    <property type="term" value="F:phosphotransferase activity, alcohol group as acceptor"/>
    <property type="evidence" value="ECO:0007669"/>
    <property type="project" value="InterPro"/>
</dbReference>
<dbReference type="Gene3D" id="3.90.1200.10">
    <property type="match status" value="1"/>
</dbReference>
<evidence type="ECO:0000313" key="1">
    <source>
        <dbReference type="EMBL" id="QKC77803.1"/>
    </source>
</evidence>
<accession>A0A6M7UNS6</accession>